<feature type="transmembrane region" description="Helical" evidence="7">
    <location>
        <begin position="73"/>
        <end position="92"/>
    </location>
</feature>
<evidence type="ECO:0000313" key="10">
    <source>
        <dbReference type="Proteomes" id="UP000627205"/>
    </source>
</evidence>
<feature type="transmembrane region" description="Helical" evidence="7">
    <location>
        <begin position="129"/>
        <end position="148"/>
    </location>
</feature>
<dbReference type="PANTHER" id="PTHR14969:SF62">
    <property type="entry name" value="DECAPRENYLPHOSPHORYL-5-PHOSPHORIBOSE PHOSPHATASE RV3807C-RELATED"/>
    <property type="match status" value="1"/>
</dbReference>
<evidence type="ECO:0000256" key="6">
    <source>
        <dbReference type="ARBA" id="ARBA00023136"/>
    </source>
</evidence>
<keyword evidence="10" id="KW-1185">Reference proteome</keyword>
<feature type="transmembrane region" description="Helical" evidence="7">
    <location>
        <begin position="12"/>
        <end position="30"/>
    </location>
</feature>
<keyword evidence="3 7" id="KW-0812">Transmembrane</keyword>
<evidence type="ECO:0000256" key="7">
    <source>
        <dbReference type="SAM" id="Phobius"/>
    </source>
</evidence>
<dbReference type="Proteomes" id="UP000627205">
    <property type="component" value="Unassembled WGS sequence"/>
</dbReference>
<evidence type="ECO:0000256" key="3">
    <source>
        <dbReference type="ARBA" id="ARBA00022692"/>
    </source>
</evidence>
<dbReference type="RefSeq" id="WP_229723939.1">
    <property type="nucleotide sequence ID" value="NZ_BMDP01000001.1"/>
</dbReference>
<organism evidence="9 10">
    <name type="scientific">Oxalicibacterium solurbis</name>
    <dbReference type="NCBI Taxonomy" id="69280"/>
    <lineage>
        <taxon>Bacteria</taxon>
        <taxon>Pseudomonadati</taxon>
        <taxon>Pseudomonadota</taxon>
        <taxon>Betaproteobacteria</taxon>
        <taxon>Burkholderiales</taxon>
        <taxon>Oxalobacteraceae</taxon>
        <taxon>Oxalicibacterium</taxon>
    </lineage>
</organism>
<dbReference type="InterPro" id="IPR000326">
    <property type="entry name" value="PAP2/HPO"/>
</dbReference>
<keyword evidence="6 7" id="KW-0472">Membrane</keyword>
<dbReference type="GO" id="GO:0005886">
    <property type="term" value="C:plasma membrane"/>
    <property type="evidence" value="ECO:0007669"/>
    <property type="project" value="UniProtKB-SubCell"/>
</dbReference>
<keyword evidence="2" id="KW-1003">Cell membrane</keyword>
<keyword evidence="4" id="KW-0378">Hydrolase</keyword>
<dbReference type="Pfam" id="PF01569">
    <property type="entry name" value="PAP2"/>
    <property type="match status" value="1"/>
</dbReference>
<evidence type="ECO:0000256" key="1">
    <source>
        <dbReference type="ARBA" id="ARBA00004651"/>
    </source>
</evidence>
<gene>
    <name evidence="9" type="ORF">GCM10011430_07760</name>
</gene>
<feature type="domain" description="Phosphatidic acid phosphatase type 2/haloperoxidase" evidence="8">
    <location>
        <begin position="22"/>
        <end position="144"/>
    </location>
</feature>
<reference evidence="9" key="2">
    <citation type="submission" date="2020-09" db="EMBL/GenBank/DDBJ databases">
        <authorList>
            <person name="Sun Q."/>
            <person name="Sedlacek I."/>
        </authorList>
    </citation>
    <scope>NUCLEOTIDE SEQUENCE</scope>
    <source>
        <strain evidence="9">CCM 7664</strain>
    </source>
</reference>
<evidence type="ECO:0000256" key="5">
    <source>
        <dbReference type="ARBA" id="ARBA00022989"/>
    </source>
</evidence>
<protein>
    <recommendedName>
        <fullName evidence="8">Phosphatidic acid phosphatase type 2/haloperoxidase domain-containing protein</fullName>
    </recommendedName>
</protein>
<dbReference type="PANTHER" id="PTHR14969">
    <property type="entry name" value="SPHINGOSINE-1-PHOSPHATE PHOSPHOHYDROLASE"/>
    <property type="match status" value="1"/>
</dbReference>
<dbReference type="SMART" id="SM00014">
    <property type="entry name" value="acidPPc"/>
    <property type="match status" value="1"/>
</dbReference>
<dbReference type="SUPFAM" id="SSF48317">
    <property type="entry name" value="Acid phosphatase/Vanadium-dependent haloperoxidase"/>
    <property type="match status" value="1"/>
</dbReference>
<reference evidence="9" key="1">
    <citation type="journal article" date="2014" name="Int. J. Syst. Evol. Microbiol.">
        <title>Complete genome sequence of Corynebacterium casei LMG S-19264T (=DSM 44701T), isolated from a smear-ripened cheese.</title>
        <authorList>
            <consortium name="US DOE Joint Genome Institute (JGI-PGF)"/>
            <person name="Walter F."/>
            <person name="Albersmeier A."/>
            <person name="Kalinowski J."/>
            <person name="Ruckert C."/>
        </authorList>
    </citation>
    <scope>NUCLEOTIDE SEQUENCE</scope>
    <source>
        <strain evidence="9">CCM 7664</strain>
    </source>
</reference>
<dbReference type="EMBL" id="BMDP01000001">
    <property type="protein sequence ID" value="GGI53602.1"/>
    <property type="molecule type" value="Genomic_DNA"/>
</dbReference>
<dbReference type="InterPro" id="IPR036938">
    <property type="entry name" value="PAP2/HPO_sf"/>
</dbReference>
<proteinExistence type="predicted"/>
<evidence type="ECO:0000256" key="4">
    <source>
        <dbReference type="ARBA" id="ARBA00022801"/>
    </source>
</evidence>
<dbReference type="GO" id="GO:0016787">
    <property type="term" value="F:hydrolase activity"/>
    <property type="evidence" value="ECO:0007669"/>
    <property type="project" value="UniProtKB-KW"/>
</dbReference>
<feature type="transmembrane region" description="Helical" evidence="7">
    <location>
        <begin position="99"/>
        <end position="117"/>
    </location>
</feature>
<accession>A0A8J3AVB8</accession>
<comment type="subcellular location">
    <subcellularLocation>
        <location evidence="1">Cell membrane</location>
        <topology evidence="1">Multi-pass membrane protein</topology>
    </subcellularLocation>
</comment>
<feature type="transmembrane region" description="Helical" evidence="7">
    <location>
        <begin position="37"/>
        <end position="61"/>
    </location>
</feature>
<comment type="caution">
    <text evidence="9">The sequence shown here is derived from an EMBL/GenBank/DDBJ whole genome shotgun (WGS) entry which is preliminary data.</text>
</comment>
<evidence type="ECO:0000313" key="9">
    <source>
        <dbReference type="EMBL" id="GGI53602.1"/>
    </source>
</evidence>
<name>A0A8J3AVB8_9BURK</name>
<dbReference type="Gene3D" id="1.20.144.10">
    <property type="entry name" value="Phosphatidic acid phosphatase type 2/haloperoxidase"/>
    <property type="match status" value="1"/>
</dbReference>
<evidence type="ECO:0000259" key="8">
    <source>
        <dbReference type="SMART" id="SM00014"/>
    </source>
</evidence>
<sequence length="205" mass="22536">MMEYWEHFTRLADTNLTIPAAAVLTVWLLCARTWRTCLLWCVLFGGGLFLVAATKIAYAGWGIGIAAIDFRGFSGHAMRAAALAPVLMHVLLQRRSRTVLTTGVLFGVLFALGIGISRLVLQVHSVSEVVTGWMLGFAVAWLFIRFCAHHPTIAFDRRSLALATLFLLPLLILKPAPTESWIVRIAIALAGAEHADQIRQRTTGL</sequence>
<dbReference type="AlphaFoldDB" id="A0A8J3AVB8"/>
<keyword evidence="5 7" id="KW-1133">Transmembrane helix</keyword>
<evidence type="ECO:0000256" key="2">
    <source>
        <dbReference type="ARBA" id="ARBA00022475"/>
    </source>
</evidence>